<evidence type="ECO:0000256" key="2">
    <source>
        <dbReference type="ARBA" id="ARBA00023125"/>
    </source>
</evidence>
<dbReference type="InterPro" id="IPR020449">
    <property type="entry name" value="Tscrpt_reg_AraC-type_HTH"/>
</dbReference>
<dbReference type="AlphaFoldDB" id="A0A9D1LY98"/>
<dbReference type="GO" id="GO:0043565">
    <property type="term" value="F:sequence-specific DNA binding"/>
    <property type="evidence" value="ECO:0007669"/>
    <property type="project" value="InterPro"/>
</dbReference>
<dbReference type="Proteomes" id="UP000824118">
    <property type="component" value="Unassembled WGS sequence"/>
</dbReference>
<evidence type="ECO:0000256" key="1">
    <source>
        <dbReference type="ARBA" id="ARBA00023015"/>
    </source>
</evidence>
<dbReference type="InterPro" id="IPR003313">
    <property type="entry name" value="AraC-bd"/>
</dbReference>
<evidence type="ECO:0000313" key="6">
    <source>
        <dbReference type="Proteomes" id="UP000824118"/>
    </source>
</evidence>
<evidence type="ECO:0000313" key="5">
    <source>
        <dbReference type="EMBL" id="HIU50294.1"/>
    </source>
</evidence>
<dbReference type="PRINTS" id="PR00032">
    <property type="entry name" value="HTHARAC"/>
</dbReference>
<dbReference type="EMBL" id="DVNG01000067">
    <property type="protein sequence ID" value="HIU50294.1"/>
    <property type="molecule type" value="Genomic_DNA"/>
</dbReference>
<dbReference type="PROSITE" id="PS01124">
    <property type="entry name" value="HTH_ARAC_FAMILY_2"/>
    <property type="match status" value="1"/>
</dbReference>
<protein>
    <submittedName>
        <fullName evidence="5">Helix-turn-helix domain-containing protein</fullName>
    </submittedName>
</protein>
<reference evidence="5" key="2">
    <citation type="journal article" date="2021" name="PeerJ">
        <title>Extensive microbial diversity within the chicken gut microbiome revealed by metagenomics and culture.</title>
        <authorList>
            <person name="Gilroy R."/>
            <person name="Ravi A."/>
            <person name="Getino M."/>
            <person name="Pursley I."/>
            <person name="Horton D.L."/>
            <person name="Alikhan N.F."/>
            <person name="Baker D."/>
            <person name="Gharbi K."/>
            <person name="Hall N."/>
            <person name="Watson M."/>
            <person name="Adriaenssens E.M."/>
            <person name="Foster-Nyarko E."/>
            <person name="Jarju S."/>
            <person name="Secka A."/>
            <person name="Antonio M."/>
            <person name="Oren A."/>
            <person name="Chaudhuri R.R."/>
            <person name="La Ragione R."/>
            <person name="Hildebrand F."/>
            <person name="Pallen M.J."/>
        </authorList>
    </citation>
    <scope>NUCLEOTIDE SEQUENCE</scope>
    <source>
        <strain evidence="5">ChiGjej1B1-1684</strain>
    </source>
</reference>
<organism evidence="5 6">
    <name type="scientific">Candidatus Limousia pullorum</name>
    <dbReference type="NCBI Taxonomy" id="2840860"/>
    <lineage>
        <taxon>Bacteria</taxon>
        <taxon>Bacillati</taxon>
        <taxon>Bacillota</taxon>
        <taxon>Clostridia</taxon>
        <taxon>Eubacteriales</taxon>
        <taxon>Oscillospiraceae</taxon>
        <taxon>Oscillospiraceae incertae sedis</taxon>
        <taxon>Candidatus Limousia</taxon>
    </lineage>
</organism>
<feature type="domain" description="HTH araC/xylS-type" evidence="4">
    <location>
        <begin position="162"/>
        <end position="259"/>
    </location>
</feature>
<evidence type="ECO:0000259" key="4">
    <source>
        <dbReference type="PROSITE" id="PS01124"/>
    </source>
</evidence>
<dbReference type="SUPFAM" id="SSF46689">
    <property type="entry name" value="Homeodomain-like"/>
    <property type="match status" value="1"/>
</dbReference>
<keyword evidence="3" id="KW-0804">Transcription</keyword>
<accession>A0A9D1LY98</accession>
<comment type="caution">
    <text evidence="5">The sequence shown here is derived from an EMBL/GenBank/DDBJ whole genome shotgun (WGS) entry which is preliminary data.</text>
</comment>
<dbReference type="SUPFAM" id="SSF51215">
    <property type="entry name" value="Regulatory protein AraC"/>
    <property type="match status" value="1"/>
</dbReference>
<dbReference type="PANTHER" id="PTHR43280:SF2">
    <property type="entry name" value="HTH-TYPE TRANSCRIPTIONAL REGULATOR EXSA"/>
    <property type="match status" value="1"/>
</dbReference>
<name>A0A9D1LY98_9FIRM</name>
<dbReference type="InterPro" id="IPR037923">
    <property type="entry name" value="HTH-like"/>
</dbReference>
<keyword evidence="1" id="KW-0805">Transcription regulation</keyword>
<dbReference type="Pfam" id="PF12833">
    <property type="entry name" value="HTH_18"/>
    <property type="match status" value="1"/>
</dbReference>
<gene>
    <name evidence="5" type="ORF">IAD22_04710</name>
</gene>
<proteinExistence type="predicted"/>
<dbReference type="InterPro" id="IPR018060">
    <property type="entry name" value="HTH_AraC"/>
</dbReference>
<dbReference type="Pfam" id="PF02311">
    <property type="entry name" value="AraC_binding"/>
    <property type="match status" value="1"/>
</dbReference>
<dbReference type="PANTHER" id="PTHR43280">
    <property type="entry name" value="ARAC-FAMILY TRANSCRIPTIONAL REGULATOR"/>
    <property type="match status" value="1"/>
</dbReference>
<dbReference type="Gene3D" id="1.10.10.60">
    <property type="entry name" value="Homeodomain-like"/>
    <property type="match status" value="1"/>
</dbReference>
<reference evidence="5" key="1">
    <citation type="submission" date="2020-10" db="EMBL/GenBank/DDBJ databases">
        <authorList>
            <person name="Gilroy R."/>
        </authorList>
    </citation>
    <scope>NUCLEOTIDE SEQUENCE</scope>
    <source>
        <strain evidence="5">ChiGjej1B1-1684</strain>
    </source>
</reference>
<sequence length="268" mass="31159">MYFDFHRSEVWEYPDRISVQVIYKLYTDPGYLSVHKIIDAEKYIFVYTMEGKGKFYVDGKEINVVANQLLVVNAKESLSYSCSGKCWNFWLFEYKNSTNSLTPNVVYDFFMKKEELMMSSMALEALKEENRVLASTLFASLYYIALDKIKRGVMDKKYKVITSATNYIRENLSTFSVDDLSAYLNINERTLLNIFNDYLGTSPKKLHKYMRLEASKEYLETTRMSIEEIAKTLGYANSGHFSAVFKSEYSITPARYRMIFNAGVSSQI</sequence>
<dbReference type="GO" id="GO:0003700">
    <property type="term" value="F:DNA-binding transcription factor activity"/>
    <property type="evidence" value="ECO:0007669"/>
    <property type="project" value="InterPro"/>
</dbReference>
<keyword evidence="2" id="KW-0238">DNA-binding</keyword>
<evidence type="ECO:0000256" key="3">
    <source>
        <dbReference type="ARBA" id="ARBA00023163"/>
    </source>
</evidence>
<dbReference type="SMART" id="SM00342">
    <property type="entry name" value="HTH_ARAC"/>
    <property type="match status" value="1"/>
</dbReference>
<dbReference type="InterPro" id="IPR009057">
    <property type="entry name" value="Homeodomain-like_sf"/>
</dbReference>